<keyword evidence="3" id="KW-1185">Reference proteome</keyword>
<keyword evidence="1" id="KW-0732">Signal</keyword>
<accession>A0A3B3RPL9</accession>
<evidence type="ECO:0000256" key="1">
    <source>
        <dbReference type="SAM" id="SignalP"/>
    </source>
</evidence>
<dbReference type="Ensembl" id="ENSPKIT00000000253.1">
    <property type="protein sequence ID" value="ENSPKIP00000019656.1"/>
    <property type="gene ID" value="ENSPKIG00000004734.1"/>
</dbReference>
<dbReference type="Proteomes" id="UP000261540">
    <property type="component" value="Unplaced"/>
</dbReference>
<evidence type="ECO:0000313" key="2">
    <source>
        <dbReference type="Ensembl" id="ENSPKIP00000019656.1"/>
    </source>
</evidence>
<dbReference type="AlphaFoldDB" id="A0A3B3RPL9"/>
<name>A0A3B3RPL9_9TELE</name>
<organism evidence="2 3">
    <name type="scientific">Paramormyrops kingsleyae</name>
    <dbReference type="NCBI Taxonomy" id="1676925"/>
    <lineage>
        <taxon>Eukaryota</taxon>
        <taxon>Metazoa</taxon>
        <taxon>Chordata</taxon>
        <taxon>Craniata</taxon>
        <taxon>Vertebrata</taxon>
        <taxon>Euteleostomi</taxon>
        <taxon>Actinopterygii</taxon>
        <taxon>Neopterygii</taxon>
        <taxon>Teleostei</taxon>
        <taxon>Osteoglossocephala</taxon>
        <taxon>Osteoglossomorpha</taxon>
        <taxon>Osteoglossiformes</taxon>
        <taxon>Mormyridae</taxon>
        <taxon>Paramormyrops</taxon>
    </lineage>
</organism>
<evidence type="ECO:0000313" key="3">
    <source>
        <dbReference type="Proteomes" id="UP000261540"/>
    </source>
</evidence>
<reference evidence="2" key="1">
    <citation type="submission" date="2025-08" db="UniProtKB">
        <authorList>
            <consortium name="Ensembl"/>
        </authorList>
    </citation>
    <scope>IDENTIFICATION</scope>
</reference>
<proteinExistence type="predicted"/>
<evidence type="ECO:0008006" key="4">
    <source>
        <dbReference type="Google" id="ProtNLM"/>
    </source>
</evidence>
<protein>
    <recommendedName>
        <fullName evidence="4">Secreted protein</fullName>
    </recommendedName>
</protein>
<sequence>MRTSARMIYTLWGFLCKVTLLRRGHLSMDRPPLYRQATLLVTGNFEGDGHPLLAARPRCPRKRSLLATRPRCPRRSPLLPACPRGLLQCHPGILNC</sequence>
<feature type="signal peptide" evidence="1">
    <location>
        <begin position="1"/>
        <end position="21"/>
    </location>
</feature>
<reference evidence="2" key="2">
    <citation type="submission" date="2025-09" db="UniProtKB">
        <authorList>
            <consortium name="Ensembl"/>
        </authorList>
    </citation>
    <scope>IDENTIFICATION</scope>
</reference>
<feature type="chain" id="PRO_5017267500" description="Secreted protein" evidence="1">
    <location>
        <begin position="22"/>
        <end position="96"/>
    </location>
</feature>